<accession>A0A9P6EBZ2</accession>
<comment type="similarity">
    <text evidence="1">Belongs to the IF-3 family.</text>
</comment>
<dbReference type="OrthoDB" id="21573at2759"/>
<dbReference type="AlphaFoldDB" id="A0A9P6EBZ2"/>
<dbReference type="InterPro" id="IPR036788">
    <property type="entry name" value="T_IF-3_C_sf"/>
</dbReference>
<name>A0A9P6EBZ2_9AGAR</name>
<sequence length="174" mass="19832">TDGQLIPLSEVLSSIDKSTHLVRLVSHEPPTVKVLTHLEDQLAKLERKAEQKAKKNRGGTVVSKEVRLSWLTSDADYDHKVAAARKELEKGDTRVDFSFSPKRGVRAPTKWEMNEQMDKVIAAFQDVSTEWKNRTVERGIAKVYLQSTVKAAKVLPTKEELEEQAKRLLEKRER</sequence>
<evidence type="ECO:0000256" key="3">
    <source>
        <dbReference type="ARBA" id="ARBA00022917"/>
    </source>
</evidence>
<dbReference type="GO" id="GO:0032790">
    <property type="term" value="P:ribosome disassembly"/>
    <property type="evidence" value="ECO:0007669"/>
    <property type="project" value="TreeGrafter"/>
</dbReference>
<keyword evidence="5" id="KW-1185">Reference proteome</keyword>
<dbReference type="EMBL" id="MU157873">
    <property type="protein sequence ID" value="KAF9526282.1"/>
    <property type="molecule type" value="Genomic_DNA"/>
</dbReference>
<dbReference type="SUPFAM" id="SSF55200">
    <property type="entry name" value="Translation initiation factor IF3, C-terminal domain"/>
    <property type="match status" value="1"/>
</dbReference>
<reference evidence="4" key="1">
    <citation type="submission" date="2020-11" db="EMBL/GenBank/DDBJ databases">
        <authorList>
            <consortium name="DOE Joint Genome Institute"/>
            <person name="Ahrendt S."/>
            <person name="Riley R."/>
            <person name="Andreopoulos W."/>
            <person name="Labutti K."/>
            <person name="Pangilinan J."/>
            <person name="Ruiz-Duenas F.J."/>
            <person name="Barrasa J.M."/>
            <person name="Sanchez-Garcia M."/>
            <person name="Camarero S."/>
            <person name="Miyauchi S."/>
            <person name="Serrano A."/>
            <person name="Linde D."/>
            <person name="Babiker R."/>
            <person name="Drula E."/>
            <person name="Ayuso-Fernandez I."/>
            <person name="Pacheco R."/>
            <person name="Padilla G."/>
            <person name="Ferreira P."/>
            <person name="Barriuso J."/>
            <person name="Kellner H."/>
            <person name="Castanera R."/>
            <person name="Alfaro M."/>
            <person name="Ramirez L."/>
            <person name="Pisabarro A.G."/>
            <person name="Kuo A."/>
            <person name="Tritt A."/>
            <person name="Lipzen A."/>
            <person name="He G."/>
            <person name="Yan M."/>
            <person name="Ng V."/>
            <person name="Cullen D."/>
            <person name="Martin F."/>
            <person name="Rosso M.-N."/>
            <person name="Henrissat B."/>
            <person name="Hibbett D."/>
            <person name="Martinez A.T."/>
            <person name="Grigoriev I.V."/>
        </authorList>
    </citation>
    <scope>NUCLEOTIDE SEQUENCE</scope>
    <source>
        <strain evidence="4">CBS 506.95</strain>
    </source>
</reference>
<evidence type="ECO:0000313" key="5">
    <source>
        <dbReference type="Proteomes" id="UP000807306"/>
    </source>
</evidence>
<comment type="caution">
    <text evidence="4">The sequence shown here is derived from an EMBL/GenBank/DDBJ whole genome shotgun (WGS) entry which is preliminary data.</text>
</comment>
<feature type="non-terminal residue" evidence="4">
    <location>
        <position position="174"/>
    </location>
</feature>
<dbReference type="PANTHER" id="PTHR10938">
    <property type="entry name" value="TRANSLATION INITIATION FACTOR IF-3"/>
    <property type="match status" value="1"/>
</dbReference>
<evidence type="ECO:0000313" key="4">
    <source>
        <dbReference type="EMBL" id="KAF9526282.1"/>
    </source>
</evidence>
<keyword evidence="2" id="KW-0396">Initiation factor</keyword>
<protein>
    <submittedName>
        <fullName evidence="4">Uncharacterized protein</fullName>
    </submittedName>
</protein>
<dbReference type="InterPro" id="IPR001288">
    <property type="entry name" value="Translation_initiation_fac_3"/>
</dbReference>
<dbReference type="GO" id="GO:0070124">
    <property type="term" value="P:mitochondrial translational initiation"/>
    <property type="evidence" value="ECO:0007669"/>
    <property type="project" value="TreeGrafter"/>
</dbReference>
<keyword evidence="3" id="KW-0648">Protein biosynthesis</keyword>
<dbReference type="Proteomes" id="UP000807306">
    <property type="component" value="Unassembled WGS sequence"/>
</dbReference>
<gene>
    <name evidence="4" type="ORF">CPB83DRAFT_737652</name>
</gene>
<evidence type="ECO:0000256" key="2">
    <source>
        <dbReference type="ARBA" id="ARBA00022540"/>
    </source>
</evidence>
<dbReference type="PANTHER" id="PTHR10938:SF0">
    <property type="entry name" value="TRANSLATION INITIATION FACTOR IF-3, MITOCHONDRIAL"/>
    <property type="match status" value="1"/>
</dbReference>
<proteinExistence type="inferred from homology"/>
<dbReference type="GO" id="GO:0003743">
    <property type="term" value="F:translation initiation factor activity"/>
    <property type="evidence" value="ECO:0007669"/>
    <property type="project" value="UniProtKB-KW"/>
</dbReference>
<dbReference type="GO" id="GO:0005739">
    <property type="term" value="C:mitochondrion"/>
    <property type="evidence" value="ECO:0007669"/>
    <property type="project" value="TreeGrafter"/>
</dbReference>
<dbReference type="GO" id="GO:0043022">
    <property type="term" value="F:ribosome binding"/>
    <property type="evidence" value="ECO:0007669"/>
    <property type="project" value="TreeGrafter"/>
</dbReference>
<feature type="non-terminal residue" evidence="4">
    <location>
        <position position="1"/>
    </location>
</feature>
<organism evidence="4 5">
    <name type="scientific">Crepidotus variabilis</name>
    <dbReference type="NCBI Taxonomy" id="179855"/>
    <lineage>
        <taxon>Eukaryota</taxon>
        <taxon>Fungi</taxon>
        <taxon>Dikarya</taxon>
        <taxon>Basidiomycota</taxon>
        <taxon>Agaricomycotina</taxon>
        <taxon>Agaricomycetes</taxon>
        <taxon>Agaricomycetidae</taxon>
        <taxon>Agaricales</taxon>
        <taxon>Agaricineae</taxon>
        <taxon>Crepidotaceae</taxon>
        <taxon>Crepidotus</taxon>
    </lineage>
</organism>
<evidence type="ECO:0000256" key="1">
    <source>
        <dbReference type="ARBA" id="ARBA00005439"/>
    </source>
</evidence>
<dbReference type="Gene3D" id="3.30.110.10">
    <property type="entry name" value="Translation initiation factor 3 (IF-3), C-terminal domain"/>
    <property type="match status" value="1"/>
</dbReference>